<feature type="transmembrane region" description="Helical" evidence="7">
    <location>
        <begin position="164"/>
        <end position="186"/>
    </location>
</feature>
<dbReference type="RefSeq" id="WP_013139513.1">
    <property type="nucleotide sequence ID" value="NC_014168.1"/>
</dbReference>
<dbReference type="SUPFAM" id="SSF103473">
    <property type="entry name" value="MFS general substrate transporter"/>
    <property type="match status" value="1"/>
</dbReference>
<dbReference type="NCBIfam" id="TIGR00711">
    <property type="entry name" value="efflux_EmrB"/>
    <property type="match status" value="1"/>
</dbReference>
<dbReference type="OrthoDB" id="7375466at2"/>
<evidence type="ECO:0000256" key="4">
    <source>
        <dbReference type="ARBA" id="ARBA00022692"/>
    </source>
</evidence>
<dbReference type="PROSITE" id="PS50850">
    <property type="entry name" value="MFS"/>
    <property type="match status" value="1"/>
</dbReference>
<feature type="transmembrane region" description="Helical" evidence="7">
    <location>
        <begin position="77"/>
        <end position="95"/>
    </location>
</feature>
<evidence type="ECO:0000256" key="5">
    <source>
        <dbReference type="ARBA" id="ARBA00022989"/>
    </source>
</evidence>
<dbReference type="InterPro" id="IPR036259">
    <property type="entry name" value="MFS_trans_sf"/>
</dbReference>
<dbReference type="STRING" id="640132.Srot_2630"/>
<evidence type="ECO:0000256" key="1">
    <source>
        <dbReference type="ARBA" id="ARBA00004651"/>
    </source>
</evidence>
<dbReference type="EMBL" id="CP001958">
    <property type="protein sequence ID" value="ADG99064.1"/>
    <property type="molecule type" value="Genomic_DNA"/>
</dbReference>
<dbReference type="PRINTS" id="PR01036">
    <property type="entry name" value="TCRTETB"/>
</dbReference>
<keyword evidence="2" id="KW-0813">Transport</keyword>
<sequence>MPEDRDRSPWFALAALCVGFFMILVDVTIVSVAQKAIMIDLRADLNSVVWVTSAYLLAGAVPLLVSGRLGDRFGPRPVYLVGLVVFTAASAWCGCSHTVGELIAARAAQGAGSALMTPQTMALITRVFPSAKVGSAMGAWGATAGVATLVGPLAGGVIVDRLGWQWIFFINVPVGLVGFVLAARLLPRLPPHRRPLDAAGVVLSGLGLFSLVLGLQEGERWDWDARPWSLILLGLVLLAGFVMWEGARPQAPLMPLELFRDRNFTVSSAVVAAVSFTMSGFMLPVMLYLQLVLGFSAVHAALATTPMALVSGLLAPPLGRLADRCRPMAVIGSGVVLLGAGICWFAAVATAGASQWQLVAPMAVVGAGVGATYSPLGAAATRNLPAHAAGAGAGVYNTTRMVGSVLGAASVGGLMQMLVADKLPGQGTARPSDLAGELPVFLRPAFSSAMSQSMLLCVVVLAFAALGAVCYPSARATSSGDPGAADAPAV</sequence>
<evidence type="ECO:0000256" key="7">
    <source>
        <dbReference type="SAM" id="Phobius"/>
    </source>
</evidence>
<evidence type="ECO:0000259" key="8">
    <source>
        <dbReference type="PROSITE" id="PS50850"/>
    </source>
</evidence>
<dbReference type="GO" id="GO:0022857">
    <property type="term" value="F:transmembrane transporter activity"/>
    <property type="evidence" value="ECO:0007669"/>
    <property type="project" value="InterPro"/>
</dbReference>
<feature type="transmembrane region" description="Helical" evidence="7">
    <location>
        <begin position="45"/>
        <end position="65"/>
    </location>
</feature>
<feature type="transmembrane region" description="Helical" evidence="7">
    <location>
        <begin position="227"/>
        <end position="244"/>
    </location>
</feature>
<evidence type="ECO:0000256" key="6">
    <source>
        <dbReference type="ARBA" id="ARBA00023136"/>
    </source>
</evidence>
<dbReference type="AlphaFoldDB" id="D6ZC95"/>
<evidence type="ECO:0000313" key="9">
    <source>
        <dbReference type="EMBL" id="ADG99064.1"/>
    </source>
</evidence>
<feature type="transmembrane region" description="Helical" evidence="7">
    <location>
        <begin position="358"/>
        <end position="376"/>
    </location>
</feature>
<dbReference type="GO" id="GO:0005886">
    <property type="term" value="C:plasma membrane"/>
    <property type="evidence" value="ECO:0007669"/>
    <property type="project" value="UniProtKB-SubCell"/>
</dbReference>
<feature type="transmembrane region" description="Helical" evidence="7">
    <location>
        <begin position="198"/>
        <end position="215"/>
    </location>
</feature>
<dbReference type="Gene3D" id="1.20.1250.20">
    <property type="entry name" value="MFS general substrate transporter like domains"/>
    <property type="match status" value="1"/>
</dbReference>
<feature type="transmembrane region" description="Helical" evidence="7">
    <location>
        <begin position="295"/>
        <end position="316"/>
    </location>
</feature>
<evidence type="ECO:0000256" key="2">
    <source>
        <dbReference type="ARBA" id="ARBA00022448"/>
    </source>
</evidence>
<feature type="transmembrane region" description="Helical" evidence="7">
    <location>
        <begin position="328"/>
        <end position="352"/>
    </location>
</feature>
<keyword evidence="10" id="KW-1185">Reference proteome</keyword>
<organism evidence="9 10">
    <name type="scientific">Segniliparus rotundus (strain ATCC BAA-972 / CDC 1076 / CIP 108378 / DSM 44985 / JCM 13578)</name>
    <dbReference type="NCBI Taxonomy" id="640132"/>
    <lineage>
        <taxon>Bacteria</taxon>
        <taxon>Bacillati</taxon>
        <taxon>Actinomycetota</taxon>
        <taxon>Actinomycetes</taxon>
        <taxon>Mycobacteriales</taxon>
        <taxon>Segniliparaceae</taxon>
        <taxon>Segniliparus</taxon>
    </lineage>
</organism>
<proteinExistence type="predicted"/>
<comment type="subcellular location">
    <subcellularLocation>
        <location evidence="1">Cell membrane</location>
        <topology evidence="1">Multi-pass membrane protein</topology>
    </subcellularLocation>
</comment>
<dbReference type="eggNOG" id="COG0477">
    <property type="taxonomic scope" value="Bacteria"/>
</dbReference>
<keyword evidence="4 7" id="KW-0812">Transmembrane</keyword>
<keyword evidence="5 7" id="KW-1133">Transmembrane helix</keyword>
<reference evidence="9 10" key="1">
    <citation type="journal article" date="2010" name="Stand. Genomic Sci.">
        <title>Complete genome sequence of Segniliparus rotundus type strain (CDC 1076).</title>
        <authorList>
            <person name="Sikorski J."/>
            <person name="Lapidus A."/>
            <person name="Copeland A."/>
            <person name="Misra M."/>
            <person name="Glavina Del Rio T."/>
            <person name="Nolan M."/>
            <person name="Lucas S."/>
            <person name="Chen F."/>
            <person name="Tice H."/>
            <person name="Cheng J.F."/>
            <person name="Jando M."/>
            <person name="Schneider S."/>
            <person name="Bruce D."/>
            <person name="Goodwin L."/>
            <person name="Pitluck S."/>
            <person name="Liolios K."/>
            <person name="Mikhailova N."/>
            <person name="Pati A."/>
            <person name="Ivanova N."/>
            <person name="Mavromatis K."/>
            <person name="Chen A."/>
            <person name="Palaniappan K."/>
            <person name="Chertkov O."/>
            <person name="Land M."/>
            <person name="Hauser L."/>
            <person name="Chang Y.J."/>
            <person name="Jeffries C.D."/>
            <person name="Brettin T."/>
            <person name="Detter J.C."/>
            <person name="Han C."/>
            <person name="Rohde M."/>
            <person name="Goker M."/>
            <person name="Bristow J."/>
            <person name="Eisen J.A."/>
            <person name="Markowitz V."/>
            <person name="Hugenholtz P."/>
            <person name="Kyrpides N.C."/>
            <person name="Klenk H.P."/>
        </authorList>
    </citation>
    <scope>NUCLEOTIDE SEQUENCE [LARGE SCALE GENOMIC DNA]</scope>
    <source>
        <strain evidence="10">ATCC BAA-972 / CDC 1076 / CIP 108378 / DSM 44985 / JCM 13578</strain>
    </source>
</reference>
<dbReference type="InterPro" id="IPR020846">
    <property type="entry name" value="MFS_dom"/>
</dbReference>
<dbReference type="InterPro" id="IPR011701">
    <property type="entry name" value="MFS"/>
</dbReference>
<name>D6ZC95_SEGRD</name>
<dbReference type="InterPro" id="IPR004638">
    <property type="entry name" value="EmrB-like"/>
</dbReference>
<evidence type="ECO:0000313" key="10">
    <source>
        <dbReference type="Proteomes" id="UP000002247"/>
    </source>
</evidence>
<dbReference type="Gene3D" id="1.20.1720.10">
    <property type="entry name" value="Multidrug resistance protein D"/>
    <property type="match status" value="1"/>
</dbReference>
<feature type="transmembrane region" description="Helical" evidence="7">
    <location>
        <begin position="136"/>
        <end position="158"/>
    </location>
</feature>
<feature type="transmembrane region" description="Helical" evidence="7">
    <location>
        <begin position="264"/>
        <end position="289"/>
    </location>
</feature>
<keyword evidence="3" id="KW-1003">Cell membrane</keyword>
<dbReference type="CDD" id="cd17321">
    <property type="entry name" value="MFS_MMR_MDR_like"/>
    <property type="match status" value="1"/>
</dbReference>
<dbReference type="PANTHER" id="PTHR42718">
    <property type="entry name" value="MAJOR FACILITATOR SUPERFAMILY MULTIDRUG TRANSPORTER MFSC"/>
    <property type="match status" value="1"/>
</dbReference>
<feature type="transmembrane region" description="Helical" evidence="7">
    <location>
        <begin position="12"/>
        <end position="33"/>
    </location>
</feature>
<feature type="domain" description="Major facilitator superfamily (MFS) profile" evidence="8">
    <location>
        <begin position="12"/>
        <end position="475"/>
    </location>
</feature>
<dbReference type="Proteomes" id="UP000002247">
    <property type="component" value="Chromosome"/>
</dbReference>
<protein>
    <submittedName>
        <fullName evidence="9">Drug resistance transporter, EmrB/QacA subfamily</fullName>
    </submittedName>
</protein>
<gene>
    <name evidence="9" type="ordered locus">Srot_2630</name>
</gene>
<keyword evidence="6 7" id="KW-0472">Membrane</keyword>
<accession>D6ZC95</accession>
<dbReference type="Pfam" id="PF07690">
    <property type="entry name" value="MFS_1"/>
    <property type="match status" value="1"/>
</dbReference>
<dbReference type="HOGENOM" id="CLU_000960_28_1_11"/>
<dbReference type="PANTHER" id="PTHR42718:SF42">
    <property type="entry name" value="EXPORT PROTEIN"/>
    <property type="match status" value="1"/>
</dbReference>
<feature type="transmembrane region" description="Helical" evidence="7">
    <location>
        <begin position="453"/>
        <end position="474"/>
    </location>
</feature>
<dbReference type="KEGG" id="srt:Srot_2630"/>
<evidence type="ECO:0000256" key="3">
    <source>
        <dbReference type="ARBA" id="ARBA00022475"/>
    </source>
</evidence>